<evidence type="ECO:0000313" key="2">
    <source>
        <dbReference type="Proteomes" id="UP000316855"/>
    </source>
</evidence>
<dbReference type="KEGG" id="gax:Pan161_06810"/>
<reference evidence="1 2" key="1">
    <citation type="submission" date="2019-02" db="EMBL/GenBank/DDBJ databases">
        <title>Deep-cultivation of Planctomycetes and their phenomic and genomic characterization uncovers novel biology.</title>
        <authorList>
            <person name="Wiegand S."/>
            <person name="Jogler M."/>
            <person name="Boedeker C."/>
            <person name="Pinto D."/>
            <person name="Vollmers J."/>
            <person name="Rivas-Marin E."/>
            <person name="Kohn T."/>
            <person name="Peeters S.H."/>
            <person name="Heuer A."/>
            <person name="Rast P."/>
            <person name="Oberbeckmann S."/>
            <person name="Bunk B."/>
            <person name="Jeske O."/>
            <person name="Meyerdierks A."/>
            <person name="Storesund J.E."/>
            <person name="Kallscheuer N."/>
            <person name="Luecker S."/>
            <person name="Lage O.M."/>
            <person name="Pohl T."/>
            <person name="Merkel B.J."/>
            <person name="Hornburger P."/>
            <person name="Mueller R.-W."/>
            <person name="Bruemmer F."/>
            <person name="Labrenz M."/>
            <person name="Spormann A.M."/>
            <person name="Op den Camp H."/>
            <person name="Overmann J."/>
            <person name="Amann R."/>
            <person name="Jetten M.S.M."/>
            <person name="Mascher T."/>
            <person name="Medema M.H."/>
            <person name="Devos D.P."/>
            <person name="Kaster A.-K."/>
            <person name="Ovreas L."/>
            <person name="Rohde M."/>
            <person name="Galperin M.Y."/>
            <person name="Jogler C."/>
        </authorList>
    </citation>
    <scope>NUCLEOTIDE SEQUENCE [LARGE SCALE GENOMIC DNA]</scope>
    <source>
        <strain evidence="1 2">Pan161</strain>
    </source>
</reference>
<dbReference type="EMBL" id="CP036343">
    <property type="protein sequence ID" value="QDT89056.1"/>
    <property type="molecule type" value="Genomic_DNA"/>
</dbReference>
<evidence type="ECO:0000313" key="1">
    <source>
        <dbReference type="EMBL" id="QDT89056.1"/>
    </source>
</evidence>
<dbReference type="AlphaFoldDB" id="A0A517V7S5"/>
<name>A0A517V7S5_9PLAN</name>
<organism evidence="1 2">
    <name type="scientific">Gimesia algae</name>
    <dbReference type="NCBI Taxonomy" id="2527971"/>
    <lineage>
        <taxon>Bacteria</taxon>
        <taxon>Pseudomonadati</taxon>
        <taxon>Planctomycetota</taxon>
        <taxon>Planctomycetia</taxon>
        <taxon>Planctomycetales</taxon>
        <taxon>Planctomycetaceae</taxon>
        <taxon>Gimesia</taxon>
    </lineage>
</organism>
<accession>A0A517V7S5</accession>
<protein>
    <submittedName>
        <fullName evidence="1">Uncharacterized protein</fullName>
    </submittedName>
</protein>
<sequence>MADVALSGPVEIYQQENNPDYFEEKTCSRQILSYCFIGQFQPLLK</sequence>
<proteinExistence type="predicted"/>
<dbReference type="Proteomes" id="UP000316855">
    <property type="component" value="Chromosome"/>
</dbReference>
<keyword evidence="2" id="KW-1185">Reference proteome</keyword>
<gene>
    <name evidence="1" type="ORF">Pan161_06810</name>
</gene>